<dbReference type="NCBIfam" id="TIGR02937">
    <property type="entry name" value="sigma70-ECF"/>
    <property type="match status" value="1"/>
</dbReference>
<keyword evidence="2" id="KW-0805">Transcription regulation</keyword>
<evidence type="ECO:0000256" key="3">
    <source>
        <dbReference type="ARBA" id="ARBA00023082"/>
    </source>
</evidence>
<evidence type="ECO:0000259" key="6">
    <source>
        <dbReference type="Pfam" id="PF08281"/>
    </source>
</evidence>
<accession>A0AB39KYR0</accession>
<reference evidence="7" key="1">
    <citation type="submission" date="2024-06" db="EMBL/GenBank/DDBJ databases">
        <title>Caulobacter inopinatus, sp. nov.</title>
        <authorList>
            <person name="Donachie S.P."/>
        </authorList>
    </citation>
    <scope>NUCLEOTIDE SEQUENCE</scope>
    <source>
        <strain evidence="7">73W</strain>
    </source>
</reference>
<evidence type="ECO:0000313" key="7">
    <source>
        <dbReference type="EMBL" id="XDO98389.1"/>
    </source>
</evidence>
<organism evidence="7">
    <name type="scientific">Caulobacter sp. 73W</name>
    <dbReference type="NCBI Taxonomy" id="3161137"/>
    <lineage>
        <taxon>Bacteria</taxon>
        <taxon>Pseudomonadati</taxon>
        <taxon>Pseudomonadota</taxon>
        <taxon>Alphaproteobacteria</taxon>
        <taxon>Caulobacterales</taxon>
        <taxon>Caulobacteraceae</taxon>
        <taxon>Caulobacter</taxon>
    </lineage>
</organism>
<dbReference type="InterPro" id="IPR036388">
    <property type="entry name" value="WH-like_DNA-bd_sf"/>
</dbReference>
<dbReference type="PANTHER" id="PTHR43133">
    <property type="entry name" value="RNA POLYMERASE ECF-TYPE SIGMA FACTO"/>
    <property type="match status" value="1"/>
</dbReference>
<dbReference type="GO" id="GO:0003677">
    <property type="term" value="F:DNA binding"/>
    <property type="evidence" value="ECO:0007669"/>
    <property type="project" value="InterPro"/>
</dbReference>
<dbReference type="Pfam" id="PF08281">
    <property type="entry name" value="Sigma70_r4_2"/>
    <property type="match status" value="1"/>
</dbReference>
<dbReference type="Gene3D" id="1.10.1740.10">
    <property type="match status" value="1"/>
</dbReference>
<gene>
    <name evidence="7" type="ORF">ABOZ73_08240</name>
</gene>
<dbReference type="RefSeq" id="WP_369062258.1">
    <property type="nucleotide sequence ID" value="NZ_CP158375.1"/>
</dbReference>
<proteinExistence type="inferred from homology"/>
<dbReference type="InterPro" id="IPR007627">
    <property type="entry name" value="RNA_pol_sigma70_r2"/>
</dbReference>
<evidence type="ECO:0000259" key="5">
    <source>
        <dbReference type="Pfam" id="PF04542"/>
    </source>
</evidence>
<feature type="domain" description="RNA polymerase sigma-70 region 2" evidence="5">
    <location>
        <begin position="7"/>
        <end position="68"/>
    </location>
</feature>
<dbReference type="AlphaFoldDB" id="A0AB39KYR0"/>
<evidence type="ECO:0000256" key="1">
    <source>
        <dbReference type="ARBA" id="ARBA00010641"/>
    </source>
</evidence>
<name>A0AB39KYR0_9CAUL</name>
<keyword evidence="4" id="KW-0804">Transcription</keyword>
<dbReference type="SUPFAM" id="SSF88946">
    <property type="entry name" value="Sigma2 domain of RNA polymerase sigma factors"/>
    <property type="match status" value="1"/>
</dbReference>
<evidence type="ECO:0000256" key="2">
    <source>
        <dbReference type="ARBA" id="ARBA00023015"/>
    </source>
</evidence>
<dbReference type="InterPro" id="IPR013324">
    <property type="entry name" value="RNA_pol_sigma_r3/r4-like"/>
</dbReference>
<protein>
    <submittedName>
        <fullName evidence="7">RNA polymerase sigma factor</fullName>
    </submittedName>
</protein>
<dbReference type="CDD" id="cd06171">
    <property type="entry name" value="Sigma70_r4"/>
    <property type="match status" value="1"/>
</dbReference>
<dbReference type="GO" id="GO:0006352">
    <property type="term" value="P:DNA-templated transcription initiation"/>
    <property type="evidence" value="ECO:0007669"/>
    <property type="project" value="InterPro"/>
</dbReference>
<sequence length="188" mass="20922">MRSILPHEPALRSWLAGKRNTGVEVDDIVQETYTILAERETVADIAYPRAYLFQVANSLVVRHIRRARIVSIQAMDDLIMDTGADDAPSPEATAIARDNLRRLGEVIAAMPGQTRQAFTLRRIHGLSQREIAARMKLSENTVEKHIARGVRLLIAWAAHGGNAIAQTSKPRQTEIAALHGRPRNKSKH</sequence>
<dbReference type="InterPro" id="IPR039425">
    <property type="entry name" value="RNA_pol_sigma-70-like"/>
</dbReference>
<comment type="similarity">
    <text evidence="1">Belongs to the sigma-70 factor family. ECF subfamily.</text>
</comment>
<dbReference type="Gene3D" id="1.10.10.10">
    <property type="entry name" value="Winged helix-like DNA-binding domain superfamily/Winged helix DNA-binding domain"/>
    <property type="match status" value="1"/>
</dbReference>
<dbReference type="EMBL" id="CP158375">
    <property type="protein sequence ID" value="XDO98389.1"/>
    <property type="molecule type" value="Genomic_DNA"/>
</dbReference>
<evidence type="ECO:0000256" key="4">
    <source>
        <dbReference type="ARBA" id="ARBA00023163"/>
    </source>
</evidence>
<dbReference type="GO" id="GO:0016987">
    <property type="term" value="F:sigma factor activity"/>
    <property type="evidence" value="ECO:0007669"/>
    <property type="project" value="UniProtKB-KW"/>
</dbReference>
<dbReference type="InterPro" id="IPR013249">
    <property type="entry name" value="RNA_pol_sigma70_r4_t2"/>
</dbReference>
<feature type="domain" description="RNA polymerase sigma factor 70 region 4 type 2" evidence="6">
    <location>
        <begin position="101"/>
        <end position="152"/>
    </location>
</feature>
<dbReference type="InterPro" id="IPR013325">
    <property type="entry name" value="RNA_pol_sigma_r2"/>
</dbReference>
<dbReference type="Pfam" id="PF04542">
    <property type="entry name" value="Sigma70_r2"/>
    <property type="match status" value="1"/>
</dbReference>
<keyword evidence="3" id="KW-0731">Sigma factor</keyword>
<dbReference type="InterPro" id="IPR014284">
    <property type="entry name" value="RNA_pol_sigma-70_dom"/>
</dbReference>
<dbReference type="PANTHER" id="PTHR43133:SF63">
    <property type="entry name" value="RNA POLYMERASE SIGMA FACTOR FECI-RELATED"/>
    <property type="match status" value="1"/>
</dbReference>
<dbReference type="SUPFAM" id="SSF88659">
    <property type="entry name" value="Sigma3 and sigma4 domains of RNA polymerase sigma factors"/>
    <property type="match status" value="1"/>
</dbReference>